<keyword evidence="2" id="KW-1185">Reference proteome</keyword>
<dbReference type="EMBL" id="FQUP01000001">
    <property type="protein sequence ID" value="SHE67000.1"/>
    <property type="molecule type" value="Genomic_DNA"/>
</dbReference>
<evidence type="ECO:0000313" key="1">
    <source>
        <dbReference type="EMBL" id="SHE67000.1"/>
    </source>
</evidence>
<accession>A0A1M4VDS5</accession>
<name>A0A1M4VDS5_9HYPH</name>
<proteinExistence type="predicted"/>
<dbReference type="OrthoDB" id="8421728at2"/>
<dbReference type="AlphaFoldDB" id="A0A1M4VDS5"/>
<dbReference type="NCBIfam" id="NF041591">
    <property type="entry name" value="CxxC_VVA0879"/>
    <property type="match status" value="1"/>
</dbReference>
<dbReference type="Proteomes" id="UP000184485">
    <property type="component" value="Unassembled WGS sequence"/>
</dbReference>
<dbReference type="STRING" id="1122133.SAMN02745157_0676"/>
<protein>
    <submittedName>
        <fullName evidence="1">Uncharacterized protein</fullName>
    </submittedName>
</protein>
<reference evidence="1 2" key="1">
    <citation type="submission" date="2016-11" db="EMBL/GenBank/DDBJ databases">
        <authorList>
            <person name="Jaros S."/>
            <person name="Januszkiewicz K."/>
            <person name="Wedrychowicz H."/>
        </authorList>
    </citation>
    <scope>NUCLEOTIDE SEQUENCE [LARGE SCALE GENOMIC DNA]</scope>
    <source>
        <strain evidence="1 2">DSM 19436</strain>
    </source>
</reference>
<dbReference type="RefSeq" id="WP_073051357.1">
    <property type="nucleotide sequence ID" value="NZ_FQUP01000001.1"/>
</dbReference>
<evidence type="ECO:0000313" key="2">
    <source>
        <dbReference type="Proteomes" id="UP000184485"/>
    </source>
</evidence>
<dbReference type="InterPro" id="IPR048166">
    <property type="entry name" value="VVA0879-like"/>
</dbReference>
<organism evidence="1 2">
    <name type="scientific">Kaistia soli DSM 19436</name>
    <dbReference type="NCBI Taxonomy" id="1122133"/>
    <lineage>
        <taxon>Bacteria</taxon>
        <taxon>Pseudomonadati</taxon>
        <taxon>Pseudomonadota</taxon>
        <taxon>Alphaproteobacteria</taxon>
        <taxon>Hyphomicrobiales</taxon>
        <taxon>Kaistiaceae</taxon>
        <taxon>Kaistia</taxon>
    </lineage>
</organism>
<gene>
    <name evidence="1" type="ORF">SAMN02745157_0676</name>
</gene>
<sequence>MSNEIKRITVDELHAAFKAQGVPSREDIAVKCPICGTVQSLRSLVAAGAGKTPDEAERFIGFSCVGRWTNAGPHRKGSASGKGCDWTLGGFFKLHNLIVIDHAGAEHPYFDLASPDEAQTLAARASA</sequence>